<dbReference type="OrthoDB" id="9775224at2"/>
<evidence type="ECO:0000313" key="4">
    <source>
        <dbReference type="EMBL" id="PRZ43706.1"/>
    </source>
</evidence>
<dbReference type="Pfam" id="PF03976">
    <property type="entry name" value="PPK2"/>
    <property type="match status" value="1"/>
</dbReference>
<keyword evidence="1 4" id="KW-0808">Transferase</keyword>
<accession>A0A2T1A540</accession>
<evidence type="ECO:0000256" key="1">
    <source>
        <dbReference type="ARBA" id="ARBA00022679"/>
    </source>
</evidence>
<dbReference type="PIRSF" id="PIRSF028756">
    <property type="entry name" value="PPK2_prd"/>
    <property type="match status" value="1"/>
</dbReference>
<dbReference type="RefSeq" id="WP_106347834.1">
    <property type="nucleotide sequence ID" value="NZ_PVUE01000002.1"/>
</dbReference>
<evidence type="ECO:0000259" key="3">
    <source>
        <dbReference type="Pfam" id="PF03976"/>
    </source>
</evidence>
<dbReference type="AlphaFoldDB" id="A0A2T1A540"/>
<evidence type="ECO:0000313" key="5">
    <source>
        <dbReference type="Proteomes" id="UP000237752"/>
    </source>
</evidence>
<keyword evidence="2" id="KW-0418">Kinase</keyword>
<feature type="domain" description="Polyphosphate kinase-2-related" evidence="3">
    <location>
        <begin position="57"/>
        <end position="272"/>
    </location>
</feature>
<sequence>MGKKKVKDNFSLSAALRVPTDGDAEAVREHLQQVHSRATPYAPGNKHETVERMQGRGPELTELQERFFAMAAVGGNKKILVVLQGMDTSGKGGVIEHVMGLVNPNGLQQHSFKSPTKEELEHDFLWRVRKVLPIAGKIGIFDRSHYEDVLIVRVHDLVAADEWSQRYDQINDFEQELVDDDTIVVKCFLNVSYDEQRERLLARLDDPTKHWKFNEGDVKERGYWADYQVAYLEALTKCSTDAAPWYSIPADRKWYRNWAVSRLLLETLRDIDPQYPKTDLDIPTLKKQLMPPN</sequence>
<gene>
    <name evidence="4" type="ORF">CLV47_102397</name>
</gene>
<reference evidence="4 5" key="1">
    <citation type="submission" date="2018-03" db="EMBL/GenBank/DDBJ databases">
        <title>Genomic Encyclopedia of Archaeal and Bacterial Type Strains, Phase II (KMG-II): from individual species to whole genera.</title>
        <authorList>
            <person name="Goeker M."/>
        </authorList>
    </citation>
    <scope>NUCLEOTIDE SEQUENCE [LARGE SCALE GENOMIC DNA]</scope>
    <source>
        <strain evidence="4 5">DSM 100065</strain>
    </source>
</reference>
<dbReference type="InterPro" id="IPR016898">
    <property type="entry name" value="Polyphosphate_phosphotransfera"/>
</dbReference>
<protein>
    <submittedName>
        <fullName evidence="4">PPK2 family polyphosphate:nucleotide phosphotransferase</fullName>
    </submittedName>
</protein>
<organism evidence="4 5">
    <name type="scientific">Antricoccus suffuscus</name>
    <dbReference type="NCBI Taxonomy" id="1629062"/>
    <lineage>
        <taxon>Bacteria</taxon>
        <taxon>Bacillati</taxon>
        <taxon>Actinomycetota</taxon>
        <taxon>Actinomycetes</taxon>
        <taxon>Geodermatophilales</taxon>
        <taxon>Antricoccaceae</taxon>
        <taxon>Antricoccus</taxon>
    </lineage>
</organism>
<dbReference type="EMBL" id="PVUE01000002">
    <property type="protein sequence ID" value="PRZ43706.1"/>
    <property type="molecule type" value="Genomic_DNA"/>
</dbReference>
<name>A0A2T1A540_9ACTN</name>
<dbReference type="NCBIfam" id="TIGR03709">
    <property type="entry name" value="PPK2_rel_1"/>
    <property type="match status" value="1"/>
</dbReference>
<dbReference type="PANTHER" id="PTHR34383">
    <property type="entry name" value="POLYPHOSPHATE:AMP PHOSPHOTRANSFERASE-RELATED"/>
    <property type="match status" value="1"/>
</dbReference>
<dbReference type="Proteomes" id="UP000237752">
    <property type="component" value="Unassembled WGS sequence"/>
</dbReference>
<dbReference type="SUPFAM" id="SSF52540">
    <property type="entry name" value="P-loop containing nucleoside triphosphate hydrolases"/>
    <property type="match status" value="1"/>
</dbReference>
<proteinExistence type="predicted"/>
<dbReference type="PANTHER" id="PTHR34383:SF3">
    <property type="entry name" value="POLYPHOSPHATE:AMP PHOSPHOTRANSFERASE"/>
    <property type="match status" value="1"/>
</dbReference>
<dbReference type="InterPro" id="IPR027417">
    <property type="entry name" value="P-loop_NTPase"/>
</dbReference>
<evidence type="ECO:0000256" key="2">
    <source>
        <dbReference type="ARBA" id="ARBA00022777"/>
    </source>
</evidence>
<keyword evidence="5" id="KW-1185">Reference proteome</keyword>
<comment type="caution">
    <text evidence="4">The sequence shown here is derived from an EMBL/GenBank/DDBJ whole genome shotgun (WGS) entry which is preliminary data.</text>
</comment>
<dbReference type="GO" id="GO:0008976">
    <property type="term" value="F:polyphosphate kinase activity"/>
    <property type="evidence" value="ECO:0007669"/>
    <property type="project" value="InterPro"/>
</dbReference>
<dbReference type="InterPro" id="IPR022488">
    <property type="entry name" value="PPK2-related"/>
</dbReference>
<dbReference type="InterPro" id="IPR022300">
    <property type="entry name" value="PPK2-rel_1"/>
</dbReference>
<dbReference type="Gene3D" id="3.40.50.300">
    <property type="entry name" value="P-loop containing nucleotide triphosphate hydrolases"/>
    <property type="match status" value="1"/>
</dbReference>
<dbReference type="GO" id="GO:0006797">
    <property type="term" value="P:polyphosphate metabolic process"/>
    <property type="evidence" value="ECO:0007669"/>
    <property type="project" value="InterPro"/>
</dbReference>